<dbReference type="GO" id="GO:0005840">
    <property type="term" value="C:ribosome"/>
    <property type="evidence" value="ECO:0007669"/>
    <property type="project" value="UniProtKB-KW"/>
</dbReference>
<evidence type="ECO:0000313" key="4">
    <source>
        <dbReference type="EMBL" id="KAB2330626.1"/>
    </source>
</evidence>
<accession>A0A7V7RJ20</accession>
<dbReference type="Pfam" id="PF23494">
    <property type="entry name" value="bPH_10"/>
    <property type="match status" value="1"/>
</dbReference>
<keyword evidence="5" id="KW-1185">Reference proteome</keyword>
<evidence type="ECO:0000259" key="2">
    <source>
        <dbReference type="Pfam" id="PF23493"/>
    </source>
</evidence>
<keyword evidence="1" id="KW-1133">Transmembrane helix</keyword>
<name>A0A7V7RJ20_9BACI</name>
<dbReference type="AlphaFoldDB" id="A0A7V7RJ20"/>
<evidence type="ECO:0000313" key="5">
    <source>
        <dbReference type="Proteomes" id="UP000441354"/>
    </source>
</evidence>
<evidence type="ECO:0000259" key="3">
    <source>
        <dbReference type="Pfam" id="PF23494"/>
    </source>
</evidence>
<dbReference type="EMBL" id="WBOT01000007">
    <property type="protein sequence ID" value="KAB2330626.1"/>
    <property type="molecule type" value="Genomic_DNA"/>
</dbReference>
<dbReference type="RefSeq" id="WP_151575556.1">
    <property type="nucleotide sequence ID" value="NZ_WBOT01000007.1"/>
</dbReference>
<proteinExistence type="predicted"/>
<dbReference type="InterPro" id="IPR057798">
    <property type="entry name" value="PH_YqeB"/>
</dbReference>
<keyword evidence="1" id="KW-0472">Membrane</keyword>
<feature type="transmembrane region" description="Helical" evidence="1">
    <location>
        <begin position="15"/>
        <end position="40"/>
    </location>
</feature>
<keyword evidence="1" id="KW-0812">Transmembrane</keyword>
<protein>
    <submittedName>
        <fullName evidence="4">50S ribosomal protein L29</fullName>
    </submittedName>
</protein>
<dbReference type="Proteomes" id="UP000441354">
    <property type="component" value="Unassembled WGS sequence"/>
</dbReference>
<keyword evidence="4" id="KW-0689">Ribosomal protein</keyword>
<evidence type="ECO:0000256" key="1">
    <source>
        <dbReference type="SAM" id="Phobius"/>
    </source>
</evidence>
<sequence>MKYETELGLSAVDKMFLIIIPPVIGALIGWFIPAIADWTARIPIMPFGAVLDWVASLEGRWVSAAAALLGILTGIIFIVYVFNETLRINVTDAKVKLYIHRDVKQIDRDVISAVYMDGKDLVILSHKGKEIFREQSESKKELVSNVFRQHLYPWKDHDPFASRYQRWVANHPQFPQDVNALLSARERAIEEEEAEEAKVLRKDLAELGVVIHDENKRQYVRMIG</sequence>
<feature type="domain" description="Cysteinyl-tRNA ligase anticodon binding" evidence="2">
    <location>
        <begin position="171"/>
        <end position="221"/>
    </location>
</feature>
<reference evidence="4 5" key="1">
    <citation type="journal article" date="2014" name="Arch. Microbiol.">
        <title>Bacillus mesophilum sp. nov., strain IITR-54T, a novel 4-chlorobiphenyl dechlorinating bacterium.</title>
        <authorList>
            <person name="Manickam N."/>
            <person name="Singh N.K."/>
            <person name="Bajaj A."/>
            <person name="Kumar R.M."/>
            <person name="Kaur G."/>
            <person name="Kaur N."/>
            <person name="Bala M."/>
            <person name="Kumar A."/>
            <person name="Mayilraj S."/>
        </authorList>
    </citation>
    <scope>NUCLEOTIDE SEQUENCE [LARGE SCALE GENOMIC DNA]</scope>
    <source>
        <strain evidence="4 5">IITR-54</strain>
    </source>
</reference>
<dbReference type="OrthoDB" id="5145029at2"/>
<feature type="transmembrane region" description="Helical" evidence="1">
    <location>
        <begin position="61"/>
        <end position="82"/>
    </location>
</feature>
<keyword evidence="4" id="KW-0687">Ribonucleoprotein</keyword>
<feature type="domain" description="YqeB PH" evidence="3">
    <location>
        <begin position="5"/>
        <end position="155"/>
    </location>
</feature>
<comment type="caution">
    <text evidence="4">The sequence shown here is derived from an EMBL/GenBank/DDBJ whole genome shotgun (WGS) entry which is preliminary data.</text>
</comment>
<dbReference type="Pfam" id="PF23493">
    <property type="entry name" value="CysS_C"/>
    <property type="match status" value="1"/>
</dbReference>
<organism evidence="4 5">
    <name type="scientific">Bacillus mesophilum</name>
    <dbReference type="NCBI Taxonomy" id="1071718"/>
    <lineage>
        <taxon>Bacteria</taxon>
        <taxon>Bacillati</taxon>
        <taxon>Bacillota</taxon>
        <taxon>Bacilli</taxon>
        <taxon>Bacillales</taxon>
        <taxon>Bacillaceae</taxon>
        <taxon>Bacillus</taxon>
    </lineage>
</organism>
<dbReference type="InterPro" id="IPR056411">
    <property type="entry name" value="CysS_C"/>
</dbReference>
<gene>
    <name evidence="4" type="ORF">F7732_18430</name>
</gene>